<evidence type="ECO:0000256" key="4">
    <source>
        <dbReference type="ARBA" id="ARBA00023136"/>
    </source>
</evidence>
<evidence type="ECO:0000256" key="5">
    <source>
        <dbReference type="SAM" id="Phobius"/>
    </source>
</evidence>
<dbReference type="InterPro" id="IPR039031">
    <property type="entry name" value="Mucolipin"/>
</dbReference>
<feature type="transmembrane region" description="Helical" evidence="5">
    <location>
        <begin position="357"/>
        <end position="375"/>
    </location>
</feature>
<evidence type="ECO:0000259" key="6">
    <source>
        <dbReference type="Pfam" id="PF00520"/>
    </source>
</evidence>
<proteinExistence type="predicted"/>
<keyword evidence="4 5" id="KW-0472">Membrane</keyword>
<feature type="transmembrane region" description="Helical" evidence="5">
    <location>
        <begin position="387"/>
        <end position="407"/>
    </location>
</feature>
<comment type="subcellular location">
    <subcellularLocation>
        <location evidence="1">Membrane</location>
        <topology evidence="1">Multi-pass membrane protein</topology>
    </subcellularLocation>
</comment>
<evidence type="ECO:0000256" key="3">
    <source>
        <dbReference type="ARBA" id="ARBA00022989"/>
    </source>
</evidence>
<keyword evidence="3 5" id="KW-1133">Transmembrane helix</keyword>
<name>A0A0H5RPU0_9EUKA</name>
<dbReference type="GO" id="GO:0072345">
    <property type="term" value="F:NAADP-sensitive calcium-release channel activity"/>
    <property type="evidence" value="ECO:0007669"/>
    <property type="project" value="TreeGrafter"/>
</dbReference>
<organism evidence="7">
    <name type="scientific">Spongospora subterranea</name>
    <dbReference type="NCBI Taxonomy" id="70186"/>
    <lineage>
        <taxon>Eukaryota</taxon>
        <taxon>Sar</taxon>
        <taxon>Rhizaria</taxon>
        <taxon>Endomyxa</taxon>
        <taxon>Phytomyxea</taxon>
        <taxon>Plasmodiophorida</taxon>
        <taxon>Plasmodiophoridae</taxon>
        <taxon>Spongospora</taxon>
    </lineage>
</organism>
<feature type="transmembrane region" description="Helical" evidence="5">
    <location>
        <begin position="331"/>
        <end position="350"/>
    </location>
</feature>
<evidence type="ECO:0000256" key="2">
    <source>
        <dbReference type="ARBA" id="ARBA00022692"/>
    </source>
</evidence>
<dbReference type="PANTHER" id="PTHR12127:SF7">
    <property type="entry name" value="SD02261P"/>
    <property type="match status" value="1"/>
</dbReference>
<feature type="transmembrane region" description="Helical" evidence="5">
    <location>
        <begin position="230"/>
        <end position="250"/>
    </location>
</feature>
<dbReference type="Pfam" id="PF00520">
    <property type="entry name" value="Ion_trans"/>
    <property type="match status" value="1"/>
</dbReference>
<dbReference type="GO" id="GO:0016020">
    <property type="term" value="C:membrane"/>
    <property type="evidence" value="ECO:0007669"/>
    <property type="project" value="UniProtKB-SubCell"/>
</dbReference>
<accession>A0A0H5RPU0</accession>
<evidence type="ECO:0000313" key="7">
    <source>
        <dbReference type="EMBL" id="CRZ10744.1"/>
    </source>
</evidence>
<evidence type="ECO:0000256" key="1">
    <source>
        <dbReference type="ARBA" id="ARBA00004141"/>
    </source>
</evidence>
<feature type="transmembrane region" description="Helical" evidence="5">
    <location>
        <begin position="31"/>
        <end position="49"/>
    </location>
</feature>
<protein>
    <recommendedName>
        <fullName evidence="6">Ion transport domain-containing protein</fullName>
    </recommendedName>
</protein>
<dbReference type="EMBL" id="HACM01010302">
    <property type="protein sequence ID" value="CRZ10744.1"/>
    <property type="molecule type" value="Transcribed_RNA"/>
</dbReference>
<sequence length="542" mass="60758">MSNVAITPDFGHCPPRRLLISARSSLTWSQLFLHLFIVLLSTIKVFLGVQTEPGYNTLAMRHQWQTLLVHEDTRQLMSFSNNDNIWPLPSQDLAINVMRLFTSTYFSSNTSCINMQSTNVDPDGKDRPVIMSVYGADNHCKKHYKITLSQLGILGINSEVLLRRCIVSSTAVQLMANFTVYHSGAYRICREWTIRLILSFQGDGTGHMYIRPSSSPCPSSFYRAPQADGWLLAADSLLIMLPVASIMLLAGSIGGSWVHNAISLWFMLGDLASIFSSIMNMIFHNTPRALIALSALTSWLRLVQYAQLIAGPDATVLARILFSSLPEISKIIIGASPIMFGLTITGVSLFAYRSSRFSSFGVAFQTLFAMVNGDYVQEAFQDTEGDLWLIGLIYIVSAVSVITWILLNMILARIQSGFFDEVLSQDFLSCRSRFHLQHLRSSPHTTTFFDPYHLCSDRSKNSSVPTAKLECILTRFRQTLITMTSEWMHAHGSAIDNMLNHRSPCADSRCIVCQELTRFQLERVRFTVLLKQLIHHASTGGE</sequence>
<reference evidence="7" key="1">
    <citation type="submission" date="2015-04" db="EMBL/GenBank/DDBJ databases">
        <title>The genome sequence of the plant pathogenic Rhizarian Plasmodiophora brassicae reveals insights in its biotrophic life cycle and the origin of chitin synthesis.</title>
        <authorList>
            <person name="Schwelm A."/>
            <person name="Fogelqvist J."/>
            <person name="Knaust A."/>
            <person name="Julke S."/>
            <person name="Lilja T."/>
            <person name="Dhandapani V."/>
            <person name="Bonilla-Rosso G."/>
            <person name="Karlsson M."/>
            <person name="Shevchenko A."/>
            <person name="Choi S.R."/>
            <person name="Kim H.G."/>
            <person name="Park J.Y."/>
            <person name="Lim Y.P."/>
            <person name="Ludwig-Muller J."/>
            <person name="Dixelius C."/>
        </authorList>
    </citation>
    <scope>NUCLEOTIDE SEQUENCE</scope>
    <source>
        <tissue evidence="7">Potato root galls</tissue>
    </source>
</reference>
<feature type="domain" description="Ion transport" evidence="6">
    <location>
        <begin position="264"/>
        <end position="419"/>
    </location>
</feature>
<dbReference type="PANTHER" id="PTHR12127">
    <property type="entry name" value="MUCOLIPIN"/>
    <property type="match status" value="1"/>
</dbReference>
<feature type="transmembrane region" description="Helical" evidence="5">
    <location>
        <begin position="262"/>
        <end position="283"/>
    </location>
</feature>
<dbReference type="AlphaFoldDB" id="A0A0H5RPU0"/>
<keyword evidence="2 5" id="KW-0812">Transmembrane</keyword>
<feature type="transmembrane region" description="Helical" evidence="5">
    <location>
        <begin position="290"/>
        <end position="311"/>
    </location>
</feature>
<dbReference type="InterPro" id="IPR005821">
    <property type="entry name" value="Ion_trans_dom"/>
</dbReference>
<dbReference type="Gene3D" id="1.10.287.70">
    <property type="match status" value="1"/>
</dbReference>